<proteinExistence type="predicted"/>
<dbReference type="WBParaSite" id="Pan_g1506.t1">
    <property type="protein sequence ID" value="Pan_g1506.t1"/>
    <property type="gene ID" value="Pan_g1506"/>
</dbReference>
<keyword evidence="2" id="KW-0812">Transmembrane</keyword>
<feature type="domain" description="Ground-like" evidence="3">
    <location>
        <begin position="194"/>
        <end position="264"/>
    </location>
</feature>
<keyword evidence="2" id="KW-1133">Transmembrane helix</keyword>
<evidence type="ECO:0000259" key="3">
    <source>
        <dbReference type="Pfam" id="PF04155"/>
    </source>
</evidence>
<reference evidence="5" key="2">
    <citation type="submission" date="2020-10" db="UniProtKB">
        <authorList>
            <consortium name="WormBaseParasite"/>
        </authorList>
    </citation>
    <scope>IDENTIFICATION</scope>
</reference>
<reference evidence="4" key="1">
    <citation type="journal article" date="2013" name="Genetics">
        <title>The draft genome and transcriptome of Panagrellus redivivus are shaped by the harsh demands of a free-living lifestyle.</title>
        <authorList>
            <person name="Srinivasan J."/>
            <person name="Dillman A.R."/>
            <person name="Macchietto M.G."/>
            <person name="Heikkinen L."/>
            <person name="Lakso M."/>
            <person name="Fracchia K.M."/>
            <person name="Antoshechkin I."/>
            <person name="Mortazavi A."/>
            <person name="Wong G."/>
            <person name="Sternberg P.W."/>
        </authorList>
    </citation>
    <scope>NUCLEOTIDE SEQUENCE [LARGE SCALE GENOMIC DNA]</scope>
    <source>
        <strain evidence="4">MT8872</strain>
    </source>
</reference>
<evidence type="ECO:0000313" key="5">
    <source>
        <dbReference type="WBParaSite" id="Pan_g1506.t1"/>
    </source>
</evidence>
<organism evidence="4 5">
    <name type="scientific">Panagrellus redivivus</name>
    <name type="common">Microworm</name>
    <dbReference type="NCBI Taxonomy" id="6233"/>
    <lineage>
        <taxon>Eukaryota</taxon>
        <taxon>Metazoa</taxon>
        <taxon>Ecdysozoa</taxon>
        <taxon>Nematoda</taxon>
        <taxon>Chromadorea</taxon>
        <taxon>Rhabditida</taxon>
        <taxon>Tylenchina</taxon>
        <taxon>Panagrolaimomorpha</taxon>
        <taxon>Panagrolaimoidea</taxon>
        <taxon>Panagrolaimidae</taxon>
        <taxon>Panagrellus</taxon>
    </lineage>
</organism>
<sequence>MLQSLIRRAGDARVSFQESLRRQQPPKRDSVMKTFIIIAAIIGTTGAFLFPQSGGGCACPCPAAPACPPPAPCGGGCAKARGAKTVTPSDELELRAHLAGFSLDDPTEAVESHQAQLKLFENLGEEQSDPSNAAVAVEDHPELQGRKGGENVRFAPQAVDTDTTVAPVRVDESTAAPRTSSEVNSKETSATELDSKCNNAELKAIMLEAISENSSDSKHAINAAAEGKFGGNVDVICSRGHFSYLYSSNLFCEAAKGEVTCIAFRQSI</sequence>
<evidence type="ECO:0000256" key="2">
    <source>
        <dbReference type="SAM" id="Phobius"/>
    </source>
</evidence>
<evidence type="ECO:0000256" key="1">
    <source>
        <dbReference type="SAM" id="MobiDB-lite"/>
    </source>
</evidence>
<dbReference type="Proteomes" id="UP000492821">
    <property type="component" value="Unassembled WGS sequence"/>
</dbReference>
<accession>A0A7E4V0K9</accession>
<feature type="region of interest" description="Disordered" evidence="1">
    <location>
        <begin position="172"/>
        <end position="192"/>
    </location>
</feature>
<dbReference type="AlphaFoldDB" id="A0A7E4V0K9"/>
<feature type="compositionally biased region" description="Polar residues" evidence="1">
    <location>
        <begin position="176"/>
        <end position="192"/>
    </location>
</feature>
<feature type="transmembrane region" description="Helical" evidence="2">
    <location>
        <begin position="31"/>
        <end position="50"/>
    </location>
</feature>
<evidence type="ECO:0000313" key="4">
    <source>
        <dbReference type="Proteomes" id="UP000492821"/>
    </source>
</evidence>
<protein>
    <submittedName>
        <fullName evidence="5">Ground-like domain-containing protein</fullName>
    </submittedName>
</protein>
<keyword evidence="2" id="KW-0472">Membrane</keyword>
<dbReference type="InterPro" id="IPR007284">
    <property type="entry name" value="Ground-like_dom"/>
</dbReference>
<dbReference type="Pfam" id="PF04155">
    <property type="entry name" value="Ground-like"/>
    <property type="match status" value="1"/>
</dbReference>
<name>A0A7E4V0K9_PANRE</name>
<keyword evidence="4" id="KW-1185">Reference proteome</keyword>